<comment type="similarity">
    <text evidence="1">Belongs to the asp23 family.</text>
</comment>
<sequence>MIGNITNEYGYIDYAEDVVANIVGVSTMECYGVVGMASKNATDGFWELIKGGSFNKGVKIHKNEDNKLNIELFIIVEYGTKISVIANNIIQKIKYNVENYTGIKVSSITVNVQGVRV</sequence>
<comment type="caution">
    <text evidence="2">The sequence shown here is derived from an EMBL/GenBank/DDBJ whole genome shotgun (WGS) entry which is preliminary data.</text>
</comment>
<proteinExistence type="inferred from homology"/>
<protein>
    <submittedName>
        <fullName evidence="2">Asp23/Gls24 family envelope stress response protein</fullName>
    </submittedName>
</protein>
<dbReference type="Proteomes" id="UP000473885">
    <property type="component" value="Unassembled WGS sequence"/>
</dbReference>
<keyword evidence="3" id="KW-1185">Reference proteome</keyword>
<reference evidence="2 3" key="1">
    <citation type="submission" date="2019-04" db="EMBL/GenBank/DDBJ databases">
        <title>Genome sequencing of Clostridium botulinum Groups I-IV and Clostridium butyricum.</title>
        <authorList>
            <person name="Brunt J."/>
            <person name="Van Vliet A.H.M."/>
            <person name="Stringer S.C."/>
            <person name="Carter A.T."/>
            <person name="Peck M.W."/>
        </authorList>
    </citation>
    <scope>NUCLEOTIDE SEQUENCE [LARGE SCALE GENOMIC DNA]</scope>
    <source>
        <strain evidence="2 3">IFR 18/094</strain>
    </source>
</reference>
<gene>
    <name evidence="2" type="ORF">FDF74_02195</name>
</gene>
<dbReference type="Pfam" id="PF03780">
    <property type="entry name" value="Asp23"/>
    <property type="match status" value="1"/>
</dbReference>
<dbReference type="PANTHER" id="PTHR34297">
    <property type="entry name" value="HYPOTHETICAL CYTOSOLIC PROTEIN-RELATED"/>
    <property type="match status" value="1"/>
</dbReference>
<organism evidence="2 3">
    <name type="scientific">Clostridium niameyense</name>
    <dbReference type="NCBI Taxonomy" id="1622073"/>
    <lineage>
        <taxon>Bacteria</taxon>
        <taxon>Bacillati</taxon>
        <taxon>Bacillota</taxon>
        <taxon>Clostridia</taxon>
        <taxon>Eubacteriales</taxon>
        <taxon>Clostridiaceae</taxon>
        <taxon>Clostridium</taxon>
    </lineage>
</organism>
<accession>A0A6M0R8L7</accession>
<dbReference type="InterPro" id="IPR005531">
    <property type="entry name" value="Asp23"/>
</dbReference>
<evidence type="ECO:0000256" key="1">
    <source>
        <dbReference type="ARBA" id="ARBA00005721"/>
    </source>
</evidence>
<dbReference type="AlphaFoldDB" id="A0A6M0R8L7"/>
<evidence type="ECO:0000313" key="3">
    <source>
        <dbReference type="Proteomes" id="UP000473885"/>
    </source>
</evidence>
<name>A0A6M0R8L7_9CLOT</name>
<dbReference type="OrthoDB" id="9791482at2"/>
<dbReference type="EMBL" id="SXDP01000001">
    <property type="protein sequence ID" value="NEZ46020.1"/>
    <property type="molecule type" value="Genomic_DNA"/>
</dbReference>
<dbReference type="PANTHER" id="PTHR34297:SF2">
    <property type="entry name" value="ASP23_GLS24 FAMILY ENVELOPE STRESS RESPONSE PROTEIN"/>
    <property type="match status" value="1"/>
</dbReference>
<dbReference type="RefSeq" id="WP_050607133.1">
    <property type="nucleotide sequence ID" value="NZ_CABKUB010000006.1"/>
</dbReference>
<evidence type="ECO:0000313" key="2">
    <source>
        <dbReference type="EMBL" id="NEZ46020.1"/>
    </source>
</evidence>